<dbReference type="Pfam" id="PF01757">
    <property type="entry name" value="Acyl_transf_3"/>
    <property type="match status" value="1"/>
</dbReference>
<feature type="transmembrane region" description="Helical" evidence="2">
    <location>
        <begin position="246"/>
        <end position="266"/>
    </location>
</feature>
<keyword evidence="2" id="KW-0812">Transmembrane</keyword>
<keyword evidence="5" id="KW-1185">Reference proteome</keyword>
<feature type="transmembrane region" description="Helical" evidence="2">
    <location>
        <begin position="326"/>
        <end position="342"/>
    </location>
</feature>
<feature type="transmembrane region" description="Helical" evidence="2">
    <location>
        <begin position="168"/>
        <end position="186"/>
    </location>
</feature>
<evidence type="ECO:0000313" key="4">
    <source>
        <dbReference type="EMBL" id="MFB0835323.1"/>
    </source>
</evidence>
<feature type="transmembrane region" description="Helical" evidence="2">
    <location>
        <begin position="286"/>
        <end position="305"/>
    </location>
</feature>
<feature type="transmembrane region" description="Helical" evidence="2">
    <location>
        <begin position="61"/>
        <end position="81"/>
    </location>
</feature>
<keyword evidence="2" id="KW-1133">Transmembrane helix</keyword>
<feature type="transmembrane region" description="Helical" evidence="2">
    <location>
        <begin position="217"/>
        <end position="237"/>
    </location>
</feature>
<dbReference type="EC" id="2.3.1.-" evidence="4"/>
<feature type="transmembrane region" description="Helical" evidence="2">
    <location>
        <begin position="193"/>
        <end position="211"/>
    </location>
</feature>
<dbReference type="RefSeq" id="WP_373972501.1">
    <property type="nucleotide sequence ID" value="NZ_JBHDLJ010000010.1"/>
</dbReference>
<dbReference type="EMBL" id="JBHDLJ010000010">
    <property type="protein sequence ID" value="MFB0835323.1"/>
    <property type="molecule type" value="Genomic_DNA"/>
</dbReference>
<dbReference type="Proteomes" id="UP001575652">
    <property type="component" value="Unassembled WGS sequence"/>
</dbReference>
<gene>
    <name evidence="4" type="ORF">ACETWP_12055</name>
</gene>
<keyword evidence="2" id="KW-0472">Membrane</keyword>
<protein>
    <submittedName>
        <fullName evidence="4">Acyltransferase</fullName>
        <ecNumber evidence="4">2.3.1.-</ecNumber>
    </submittedName>
</protein>
<feature type="domain" description="Acyltransferase 3" evidence="3">
    <location>
        <begin position="40"/>
        <end position="378"/>
    </location>
</feature>
<accession>A0ABV4UNW8</accession>
<keyword evidence="4" id="KW-0808">Transferase</keyword>
<reference evidence="4 5" key="1">
    <citation type="submission" date="2024-09" db="EMBL/GenBank/DDBJ databases">
        <authorList>
            <person name="Salinas-Garcia M.A."/>
            <person name="Prieme A."/>
        </authorList>
    </citation>
    <scope>NUCLEOTIDE SEQUENCE [LARGE SCALE GENOMIC DNA]</scope>
    <source>
        <strain evidence="4 5">DSM 21081</strain>
    </source>
</reference>
<feature type="compositionally biased region" description="Basic and acidic residues" evidence="1">
    <location>
        <begin position="9"/>
        <end position="18"/>
    </location>
</feature>
<evidence type="ECO:0000259" key="3">
    <source>
        <dbReference type="Pfam" id="PF01757"/>
    </source>
</evidence>
<evidence type="ECO:0000256" key="2">
    <source>
        <dbReference type="SAM" id="Phobius"/>
    </source>
</evidence>
<evidence type="ECO:0000256" key="1">
    <source>
        <dbReference type="SAM" id="MobiDB-lite"/>
    </source>
</evidence>
<feature type="compositionally biased region" description="Low complexity" evidence="1">
    <location>
        <begin position="19"/>
        <end position="28"/>
    </location>
</feature>
<keyword evidence="4" id="KW-0012">Acyltransferase</keyword>
<feature type="transmembrane region" description="Helical" evidence="2">
    <location>
        <begin position="101"/>
        <end position="121"/>
    </location>
</feature>
<feature type="compositionally biased region" description="Low complexity" evidence="1">
    <location>
        <begin position="472"/>
        <end position="483"/>
    </location>
</feature>
<proteinExistence type="predicted"/>
<organism evidence="4 5">
    <name type="scientific">Arthrobacter halodurans</name>
    <dbReference type="NCBI Taxonomy" id="516699"/>
    <lineage>
        <taxon>Bacteria</taxon>
        <taxon>Bacillati</taxon>
        <taxon>Actinomycetota</taxon>
        <taxon>Actinomycetes</taxon>
        <taxon>Micrococcales</taxon>
        <taxon>Micrococcaceae</taxon>
        <taxon>Arthrobacter</taxon>
    </lineage>
</organism>
<sequence>MAVNADEQMPDRGADARGADAPAAGGAPEHADRRAPGRDRYLDLLRAVALARVVAFHTFNAAWLTLVFPSLGVMFALAGSLMARSLARPAAGVLRSRARRLLLPLWVYAATVLGLLFWAGWRPYQEEGSGWLSTLLWFVPIGDPPFPESIGSDSGLAESSWGVQAEEILWYVRAYFWFMLLSPLLLKAFRRLPWVTLLAPLALVAAINLGVAKPPSWAEGALTDFAVFGSCWILGFAHHDGLLRRLAWRTVLPAGAAAMALGLVWLVNNPADEPWDVGGVPLAQALWSLGFCVLLLRASPSWASLPRPLRFLDKPVTLVNNRAMTIYLWHNLLLVATVPLIDQLWEDPQLAEGVPWLLESEWLQLVAVALLLVAAILAVGWIEDVAARRPPRLWPTGSAVAGLPAAGRGATVLGATSTANRAGGWLRPDGSLPELEFRATSVQRAGQTSTLSGQLAVEGLPDPLQVEVTIEGPPASAGDAAGSTVRVRQSARTP</sequence>
<feature type="region of interest" description="Disordered" evidence="1">
    <location>
        <begin position="1"/>
        <end position="34"/>
    </location>
</feature>
<name>A0ABV4UNW8_9MICC</name>
<feature type="region of interest" description="Disordered" evidence="1">
    <location>
        <begin position="470"/>
        <end position="494"/>
    </location>
</feature>
<evidence type="ECO:0000313" key="5">
    <source>
        <dbReference type="Proteomes" id="UP001575652"/>
    </source>
</evidence>
<dbReference type="InterPro" id="IPR002656">
    <property type="entry name" value="Acyl_transf_3_dom"/>
</dbReference>
<comment type="caution">
    <text evidence="4">The sequence shown here is derived from an EMBL/GenBank/DDBJ whole genome shotgun (WGS) entry which is preliminary data.</text>
</comment>
<feature type="transmembrane region" description="Helical" evidence="2">
    <location>
        <begin position="362"/>
        <end position="382"/>
    </location>
</feature>
<dbReference type="GO" id="GO:0016746">
    <property type="term" value="F:acyltransferase activity"/>
    <property type="evidence" value="ECO:0007669"/>
    <property type="project" value="UniProtKB-KW"/>
</dbReference>